<dbReference type="AlphaFoldDB" id="A0A9D2WQL2"/>
<sequence length="192" mass="21939">MSDGDEIETGTEIIRVMHTPCHTLGHICLFLPATQALICGDLLAENDVGWLNIFREGTASIEAAKDSLEKVAKLSLKRIYPGHGPVITNPLETIDHARSRLEKWLKDPEKAAWHACKRIFTCTLMIKDGLPEGEIDDYLMKCPWFNDFSTYIFNLKPIDFIRPLLQEMLRSKAAHWQNNRLMPSTPYNRPFS</sequence>
<dbReference type="Gene3D" id="3.60.15.10">
    <property type="entry name" value="Ribonuclease Z/Hydroxyacylglutathione hydrolase-like"/>
    <property type="match status" value="1"/>
</dbReference>
<name>A0A9D2WQL2_9FIRM</name>
<keyword evidence="3" id="KW-1185">Reference proteome</keyword>
<dbReference type="EMBL" id="LSRS01000003">
    <property type="protein sequence ID" value="KAF1085310.1"/>
    <property type="molecule type" value="Genomic_DNA"/>
</dbReference>
<gene>
    <name evidence="2" type="ORF">SPSYN_01446</name>
</gene>
<evidence type="ECO:0000313" key="2">
    <source>
        <dbReference type="EMBL" id="KAF1085310.1"/>
    </source>
</evidence>
<evidence type="ECO:0000313" key="3">
    <source>
        <dbReference type="Proteomes" id="UP000798488"/>
    </source>
</evidence>
<dbReference type="Pfam" id="PF00753">
    <property type="entry name" value="Lactamase_B"/>
    <property type="match status" value="1"/>
</dbReference>
<dbReference type="SUPFAM" id="SSF56281">
    <property type="entry name" value="Metallo-hydrolase/oxidoreductase"/>
    <property type="match status" value="1"/>
</dbReference>
<reference evidence="2" key="1">
    <citation type="submission" date="2016-02" db="EMBL/GenBank/DDBJ databases">
        <title>Draft Genome Sequence of Sporotomaculum syntrophicum Strain FB, a Syntrophic Benzoate Degrader.</title>
        <authorList>
            <person name="Nobu M.K."/>
            <person name="Narihiro T."/>
            <person name="Qiu Y.-L."/>
            <person name="Ohashi A."/>
            <person name="Liu W.-T."/>
            <person name="Yuji S."/>
        </authorList>
    </citation>
    <scope>NUCLEOTIDE SEQUENCE</scope>
    <source>
        <strain evidence="2">FB</strain>
    </source>
</reference>
<accession>A0A9D2WQL2</accession>
<dbReference type="InterPro" id="IPR001279">
    <property type="entry name" value="Metallo-B-lactamas"/>
</dbReference>
<dbReference type="InterPro" id="IPR036866">
    <property type="entry name" value="RibonucZ/Hydroxyglut_hydro"/>
</dbReference>
<protein>
    <submittedName>
        <fullName evidence="2">Hydroxyacylglutathione hydrolase</fullName>
    </submittedName>
</protein>
<organism evidence="2 3">
    <name type="scientific">Sporotomaculum syntrophicum</name>
    <dbReference type="NCBI Taxonomy" id="182264"/>
    <lineage>
        <taxon>Bacteria</taxon>
        <taxon>Bacillati</taxon>
        <taxon>Bacillota</taxon>
        <taxon>Clostridia</taxon>
        <taxon>Eubacteriales</taxon>
        <taxon>Desulfallaceae</taxon>
        <taxon>Sporotomaculum</taxon>
    </lineage>
</organism>
<evidence type="ECO:0000259" key="1">
    <source>
        <dbReference type="Pfam" id="PF00753"/>
    </source>
</evidence>
<dbReference type="GO" id="GO:0016787">
    <property type="term" value="F:hydrolase activity"/>
    <property type="evidence" value="ECO:0007669"/>
    <property type="project" value="UniProtKB-KW"/>
</dbReference>
<feature type="domain" description="Metallo-beta-lactamase" evidence="1">
    <location>
        <begin position="3"/>
        <end position="83"/>
    </location>
</feature>
<dbReference type="InterPro" id="IPR050662">
    <property type="entry name" value="Sec-metab_biosynth-thioest"/>
</dbReference>
<keyword evidence="2" id="KW-0378">Hydrolase</keyword>
<dbReference type="PANTHER" id="PTHR23131">
    <property type="entry name" value="ENDORIBONUCLEASE LACTB2"/>
    <property type="match status" value="1"/>
</dbReference>
<proteinExistence type="predicted"/>
<dbReference type="Proteomes" id="UP000798488">
    <property type="component" value="Unassembled WGS sequence"/>
</dbReference>
<comment type="caution">
    <text evidence="2">The sequence shown here is derived from an EMBL/GenBank/DDBJ whole genome shotgun (WGS) entry which is preliminary data.</text>
</comment>